<dbReference type="EC" id="3.1.3.48" evidence="2"/>
<dbReference type="InterPro" id="IPR036196">
    <property type="entry name" value="Ptyr_pPase_sf"/>
</dbReference>
<evidence type="ECO:0000313" key="6">
    <source>
        <dbReference type="EMBL" id="MDR7377297.1"/>
    </source>
</evidence>
<dbReference type="Proteomes" id="UP001180487">
    <property type="component" value="Unassembled WGS sequence"/>
</dbReference>
<keyword evidence="7" id="KW-1185">Reference proteome</keyword>
<accession>A0ABU2C7T0</accession>
<comment type="caution">
    <text evidence="6">The sequence shown here is derived from an EMBL/GenBank/DDBJ whole genome shotgun (WGS) entry which is preliminary data.</text>
</comment>
<keyword evidence="3 6" id="KW-0378">Hydrolase</keyword>
<dbReference type="Pfam" id="PF01451">
    <property type="entry name" value="LMWPc"/>
    <property type="match status" value="1"/>
</dbReference>
<reference evidence="6 7" key="1">
    <citation type="submission" date="2023-07" db="EMBL/GenBank/DDBJ databases">
        <title>Sorghum-associated microbial communities from plants grown in Nebraska, USA.</title>
        <authorList>
            <person name="Schachtman D."/>
        </authorList>
    </citation>
    <scope>NUCLEOTIDE SEQUENCE [LARGE SCALE GENOMIC DNA]</scope>
    <source>
        <strain evidence="6 7">BE313</strain>
    </source>
</reference>
<protein>
    <recommendedName>
        <fullName evidence="2">protein-tyrosine-phosphatase</fullName>
        <ecNumber evidence="2">3.1.3.48</ecNumber>
    </recommendedName>
</protein>
<evidence type="ECO:0000256" key="4">
    <source>
        <dbReference type="ARBA" id="ARBA00022912"/>
    </source>
</evidence>
<evidence type="ECO:0000256" key="2">
    <source>
        <dbReference type="ARBA" id="ARBA00013064"/>
    </source>
</evidence>
<evidence type="ECO:0000256" key="1">
    <source>
        <dbReference type="ARBA" id="ARBA00011063"/>
    </source>
</evidence>
<dbReference type="GO" id="GO:0004725">
    <property type="term" value="F:protein tyrosine phosphatase activity"/>
    <property type="evidence" value="ECO:0007669"/>
    <property type="project" value="UniProtKB-EC"/>
</dbReference>
<gene>
    <name evidence="6" type="ORF">J2X19_001976</name>
</gene>
<sequence>MNRWLPRVQKMVDTNYGTVRGWVRVVLGQLEFATGRVEQYLHPRLQDVDRLVFVCLGNINRSAFSEIVARAQGVTTCSLGLSTMTGQPAFHKAVATARPFGLDLSAHTATDLTDYQFRPTDLLLVMEIRHAEKLRAAGIPPASIALLGHWAAPHRIHLHDPHVLSDAYFRTCFTLLHSAVSGLVADLRAAGSPCIKQ</sequence>
<comment type="similarity">
    <text evidence="1">Belongs to the low molecular weight phosphotyrosine protein phosphatase family.</text>
</comment>
<feature type="domain" description="Phosphotyrosine protein phosphatase I" evidence="5">
    <location>
        <begin position="49"/>
        <end position="186"/>
    </location>
</feature>
<dbReference type="InterPro" id="IPR017867">
    <property type="entry name" value="Tyr_phospatase_low_mol_wt"/>
</dbReference>
<name>A0ABU2C7T0_9BURK</name>
<dbReference type="SMART" id="SM00226">
    <property type="entry name" value="LMWPc"/>
    <property type="match status" value="1"/>
</dbReference>
<dbReference type="InterPro" id="IPR023485">
    <property type="entry name" value="Ptyr_pPase"/>
</dbReference>
<dbReference type="InterPro" id="IPR050438">
    <property type="entry name" value="LMW_PTPase"/>
</dbReference>
<dbReference type="EMBL" id="JAVDXT010000002">
    <property type="protein sequence ID" value="MDR7377297.1"/>
    <property type="molecule type" value="Genomic_DNA"/>
</dbReference>
<proteinExistence type="inferred from homology"/>
<organism evidence="6 7">
    <name type="scientific">Rhodoferax ferrireducens</name>
    <dbReference type="NCBI Taxonomy" id="192843"/>
    <lineage>
        <taxon>Bacteria</taxon>
        <taxon>Pseudomonadati</taxon>
        <taxon>Pseudomonadota</taxon>
        <taxon>Betaproteobacteria</taxon>
        <taxon>Burkholderiales</taxon>
        <taxon>Comamonadaceae</taxon>
        <taxon>Rhodoferax</taxon>
    </lineage>
</organism>
<dbReference type="RefSeq" id="WP_310372963.1">
    <property type="nucleotide sequence ID" value="NZ_JAVDXT010000002.1"/>
</dbReference>
<evidence type="ECO:0000256" key="3">
    <source>
        <dbReference type="ARBA" id="ARBA00022801"/>
    </source>
</evidence>
<dbReference type="PRINTS" id="PR00719">
    <property type="entry name" value="LMWPTPASE"/>
</dbReference>
<keyword evidence="4" id="KW-0904">Protein phosphatase</keyword>
<dbReference type="SUPFAM" id="SSF52788">
    <property type="entry name" value="Phosphotyrosine protein phosphatases I"/>
    <property type="match status" value="1"/>
</dbReference>
<dbReference type="Gene3D" id="3.40.50.2300">
    <property type="match status" value="1"/>
</dbReference>
<evidence type="ECO:0000313" key="7">
    <source>
        <dbReference type="Proteomes" id="UP001180487"/>
    </source>
</evidence>
<evidence type="ECO:0000259" key="5">
    <source>
        <dbReference type="SMART" id="SM00226"/>
    </source>
</evidence>
<dbReference type="PANTHER" id="PTHR11717:SF7">
    <property type="entry name" value="LOW MOLECULAR WEIGHT PHOSPHOTYROSINE PROTEIN PHOSPHATASE"/>
    <property type="match status" value="1"/>
</dbReference>
<dbReference type="PANTHER" id="PTHR11717">
    <property type="entry name" value="LOW MOLECULAR WEIGHT PROTEIN TYROSINE PHOSPHATASE"/>
    <property type="match status" value="1"/>
</dbReference>